<evidence type="ECO:0000313" key="2">
    <source>
        <dbReference type="EMBL" id="HEW53203.1"/>
    </source>
</evidence>
<reference evidence="2" key="1">
    <citation type="journal article" date="2020" name="mSystems">
        <title>Genome- and Community-Level Interaction Insights into Carbon Utilization and Element Cycling Functions of Hydrothermarchaeota in Hydrothermal Sediment.</title>
        <authorList>
            <person name="Zhou Z."/>
            <person name="Liu Y."/>
            <person name="Xu W."/>
            <person name="Pan J."/>
            <person name="Luo Z.H."/>
            <person name="Li M."/>
        </authorList>
    </citation>
    <scope>NUCLEOTIDE SEQUENCE [LARGE SCALE GENOMIC DNA]</scope>
    <source>
        <strain evidence="2">SpSt-16</strain>
    </source>
</reference>
<dbReference type="EMBL" id="DSGT01000009">
    <property type="protein sequence ID" value="HEW53203.1"/>
    <property type="molecule type" value="Genomic_DNA"/>
</dbReference>
<accession>A0A7C2Z1P5</accession>
<dbReference type="AlphaFoldDB" id="A0A7C2Z1P5"/>
<keyword evidence="1" id="KW-0175">Coiled coil</keyword>
<sequence>MSDEIKRRLEDIINSIKKELDEVEKRIDSYLSRGESYRAYRVWRDAVIDLLHVLQKALDSMGKELKKYSLGDEEIRMFTEHLRTGMEEIINRIEEMGNKIKGEFRGRRYSVIVQDLRPF</sequence>
<name>A0A7C2Z1P5_9CREN</name>
<proteinExistence type="predicted"/>
<organism evidence="2">
    <name type="scientific">Ignisphaera aggregans</name>
    <dbReference type="NCBI Taxonomy" id="334771"/>
    <lineage>
        <taxon>Archaea</taxon>
        <taxon>Thermoproteota</taxon>
        <taxon>Thermoprotei</taxon>
        <taxon>Desulfurococcales</taxon>
        <taxon>Desulfurococcaceae</taxon>
        <taxon>Ignisphaera</taxon>
    </lineage>
</organism>
<gene>
    <name evidence="2" type="ORF">ENO77_03455</name>
</gene>
<feature type="coiled-coil region" evidence="1">
    <location>
        <begin position="6"/>
        <end position="33"/>
    </location>
</feature>
<evidence type="ECO:0000256" key="1">
    <source>
        <dbReference type="SAM" id="Coils"/>
    </source>
</evidence>
<comment type="caution">
    <text evidence="2">The sequence shown here is derived from an EMBL/GenBank/DDBJ whole genome shotgun (WGS) entry which is preliminary data.</text>
</comment>
<protein>
    <submittedName>
        <fullName evidence="2">Uncharacterized protein</fullName>
    </submittedName>
</protein>